<dbReference type="EMBL" id="CP058554">
    <property type="protein sequence ID" value="QMV73532.1"/>
    <property type="molecule type" value="Genomic_DNA"/>
</dbReference>
<gene>
    <name evidence="2" type="ORF">HS961_12235</name>
</gene>
<evidence type="ECO:0000313" key="2">
    <source>
        <dbReference type="EMBL" id="QMV73532.1"/>
    </source>
</evidence>
<dbReference type="AlphaFoldDB" id="A0A7G5EHQ7"/>
<evidence type="ECO:0000256" key="1">
    <source>
        <dbReference type="SAM" id="MobiDB-lite"/>
    </source>
</evidence>
<proteinExistence type="predicted"/>
<name>A0A7G5EHQ7_9BURK</name>
<keyword evidence="3" id="KW-1185">Reference proteome</keyword>
<reference evidence="2 3" key="1">
    <citation type="journal article" date="2020" name="G3 (Bethesda)">
        <title>CeMbio - The Caenorhabditis elegans Microbiome Resource.</title>
        <authorList>
            <person name="Dirksen P."/>
            <person name="Assie A."/>
            <person name="Zimmermann J."/>
            <person name="Zhang F."/>
            <person name="Tietje A.M."/>
            <person name="Marsh S.A."/>
            <person name="Felix M.A."/>
            <person name="Shapira M."/>
            <person name="Kaleta C."/>
            <person name="Schulenburg H."/>
            <person name="Samuel B."/>
        </authorList>
    </citation>
    <scope>NUCLEOTIDE SEQUENCE [LARGE SCALE GENOMIC DNA]</scope>
    <source>
        <strain evidence="2 3">BIGb0172</strain>
    </source>
</reference>
<organism evidence="2 3">
    <name type="scientific">Comamonas piscis</name>
    <dbReference type="NCBI Taxonomy" id="1562974"/>
    <lineage>
        <taxon>Bacteria</taxon>
        <taxon>Pseudomonadati</taxon>
        <taxon>Pseudomonadota</taxon>
        <taxon>Betaproteobacteria</taxon>
        <taxon>Burkholderiales</taxon>
        <taxon>Comamonadaceae</taxon>
        <taxon>Comamonas</taxon>
    </lineage>
</organism>
<evidence type="ECO:0000313" key="3">
    <source>
        <dbReference type="Proteomes" id="UP000515240"/>
    </source>
</evidence>
<protein>
    <submittedName>
        <fullName evidence="2">Uncharacterized protein</fullName>
    </submittedName>
</protein>
<feature type="region of interest" description="Disordered" evidence="1">
    <location>
        <begin position="34"/>
        <end position="64"/>
    </location>
</feature>
<dbReference type="KEGG" id="cpis:HS961_12235"/>
<accession>A0A7G5EHQ7</accession>
<sequence>MFQPSNPHSHPPPLPRPNKLRDIALKIGKSTPTPCTSSDCQQCPPSGSLAQASSGMRQSGYQISDTARSRHQAVAAAYGIVDCMLCDTSGHAHGTVRLIFEIQGPSRYRQGQILRVLLPGGSGPQILVTSQPNRAGVMHGQLLLAQGEPLPAQFGPDAAFGLMFQVCARQQSRSN</sequence>
<dbReference type="RefSeq" id="WP_182322318.1">
    <property type="nucleotide sequence ID" value="NZ_CP058554.1"/>
</dbReference>
<dbReference type="Proteomes" id="UP000515240">
    <property type="component" value="Chromosome"/>
</dbReference>